<feature type="transmembrane region" description="Helical" evidence="1">
    <location>
        <begin position="355"/>
        <end position="376"/>
    </location>
</feature>
<feature type="transmembrane region" description="Helical" evidence="1">
    <location>
        <begin position="86"/>
        <end position="105"/>
    </location>
</feature>
<feature type="transmembrane region" description="Helical" evidence="1">
    <location>
        <begin position="310"/>
        <end position="335"/>
    </location>
</feature>
<organism evidence="3 4">
    <name type="scientific">Kriegella aquimaris</name>
    <dbReference type="NCBI Taxonomy" id="192904"/>
    <lineage>
        <taxon>Bacteria</taxon>
        <taxon>Pseudomonadati</taxon>
        <taxon>Bacteroidota</taxon>
        <taxon>Flavobacteriia</taxon>
        <taxon>Flavobacteriales</taxon>
        <taxon>Flavobacteriaceae</taxon>
        <taxon>Kriegella</taxon>
    </lineage>
</organism>
<keyword evidence="1" id="KW-0472">Membrane</keyword>
<dbReference type="AlphaFoldDB" id="A0A1G9SAB3"/>
<evidence type="ECO:0000259" key="2">
    <source>
        <dbReference type="Pfam" id="PF01757"/>
    </source>
</evidence>
<dbReference type="InterPro" id="IPR002656">
    <property type="entry name" value="Acyl_transf_3_dom"/>
</dbReference>
<dbReference type="PANTHER" id="PTHR23028:SF53">
    <property type="entry name" value="ACYL_TRANSF_3 DOMAIN-CONTAINING PROTEIN"/>
    <property type="match status" value="1"/>
</dbReference>
<reference evidence="3 4" key="1">
    <citation type="submission" date="2016-10" db="EMBL/GenBank/DDBJ databases">
        <authorList>
            <person name="de Groot N.N."/>
        </authorList>
    </citation>
    <scope>NUCLEOTIDE SEQUENCE [LARGE SCALE GENOMIC DNA]</scope>
    <source>
        <strain evidence="3 4">DSM 19886</strain>
    </source>
</reference>
<keyword evidence="1" id="KW-1133">Transmembrane helix</keyword>
<sequence>MNHQTKFIPSLTPLRGIAATLVVFFHYHIFIGPLTTPENFMISKLYLMVDLFFVLSGFIMVHVYGEWFKLKIEKGSFLKFIKARFARLYPLHIITFFYLCMWIIYMKSQIVFGQTPAIIQNIFDNTAIFGVLTLTQAWGTHMEATWNTASWSISVEFFLYLLFPFIAWVMNRRKHFIKISLGIGALISLFYLSYVIEPEWIKEITQQRHFTAEQMRYRPSNTIDVITGFALLRGLCSFIFGMITYELYKKGTGKQVLKHGHWFLVIWGGLFLFWFNDLLPDPLAIPIFSFLILQVAYAEGYLRKVLNGKIFTYLGNISYSIYMIHIPIILTVFIVSLIKGEMPSSPDKIDFLQNWVGAFILYVVVIFTASVTYRFIEKPARNKLRRI</sequence>
<gene>
    <name evidence="3" type="ORF">SAMN04488514_107160</name>
</gene>
<keyword evidence="3" id="KW-0378">Hydrolase</keyword>
<dbReference type="OrthoDB" id="9796461at2"/>
<dbReference type="Pfam" id="PF01757">
    <property type="entry name" value="Acyl_transf_3"/>
    <property type="match status" value="1"/>
</dbReference>
<feature type="domain" description="Acyltransferase 3" evidence="2">
    <location>
        <begin position="14"/>
        <end position="372"/>
    </location>
</feature>
<dbReference type="EMBL" id="FNGV01000007">
    <property type="protein sequence ID" value="SDM31735.1"/>
    <property type="molecule type" value="Genomic_DNA"/>
</dbReference>
<dbReference type="STRING" id="192904.SAMN04488514_107160"/>
<keyword evidence="3" id="KW-0012">Acyltransferase</keyword>
<name>A0A1G9SAB3_9FLAO</name>
<feature type="transmembrane region" description="Helical" evidence="1">
    <location>
        <begin position="45"/>
        <end position="65"/>
    </location>
</feature>
<protein>
    <submittedName>
        <fullName evidence="3">Peptidoglycan/LPS O-acetylase OafA/YrhL, contains acyltransferase and SGNH-hydrolase domains</fullName>
    </submittedName>
</protein>
<dbReference type="InterPro" id="IPR050879">
    <property type="entry name" value="Acyltransferase_3"/>
</dbReference>
<dbReference type="GO" id="GO:0016747">
    <property type="term" value="F:acyltransferase activity, transferring groups other than amino-acyl groups"/>
    <property type="evidence" value="ECO:0007669"/>
    <property type="project" value="InterPro"/>
</dbReference>
<evidence type="ECO:0000313" key="4">
    <source>
        <dbReference type="Proteomes" id="UP000199440"/>
    </source>
</evidence>
<feature type="transmembrane region" description="Helical" evidence="1">
    <location>
        <begin position="225"/>
        <end position="248"/>
    </location>
</feature>
<dbReference type="Proteomes" id="UP000199440">
    <property type="component" value="Unassembled WGS sequence"/>
</dbReference>
<evidence type="ECO:0000313" key="3">
    <source>
        <dbReference type="EMBL" id="SDM31735.1"/>
    </source>
</evidence>
<feature type="transmembrane region" description="Helical" evidence="1">
    <location>
        <begin position="12"/>
        <end position="33"/>
    </location>
</feature>
<feature type="transmembrane region" description="Helical" evidence="1">
    <location>
        <begin position="176"/>
        <end position="196"/>
    </location>
</feature>
<evidence type="ECO:0000256" key="1">
    <source>
        <dbReference type="SAM" id="Phobius"/>
    </source>
</evidence>
<keyword evidence="4" id="KW-1185">Reference proteome</keyword>
<accession>A0A1G9SAB3</accession>
<keyword evidence="1" id="KW-0812">Transmembrane</keyword>
<dbReference type="RefSeq" id="WP_089890963.1">
    <property type="nucleotide sequence ID" value="NZ_FNGV01000007.1"/>
</dbReference>
<feature type="transmembrane region" description="Helical" evidence="1">
    <location>
        <begin position="282"/>
        <end position="298"/>
    </location>
</feature>
<feature type="transmembrane region" description="Helical" evidence="1">
    <location>
        <begin position="260"/>
        <end position="276"/>
    </location>
</feature>
<feature type="transmembrane region" description="Helical" evidence="1">
    <location>
        <begin position="149"/>
        <end position="169"/>
    </location>
</feature>
<proteinExistence type="predicted"/>
<dbReference type="PANTHER" id="PTHR23028">
    <property type="entry name" value="ACETYLTRANSFERASE"/>
    <property type="match status" value="1"/>
</dbReference>
<keyword evidence="3" id="KW-0808">Transferase</keyword>
<dbReference type="GO" id="GO:0016787">
    <property type="term" value="F:hydrolase activity"/>
    <property type="evidence" value="ECO:0007669"/>
    <property type="project" value="UniProtKB-KW"/>
</dbReference>
<dbReference type="GO" id="GO:0016020">
    <property type="term" value="C:membrane"/>
    <property type="evidence" value="ECO:0007669"/>
    <property type="project" value="TreeGrafter"/>
</dbReference>
<dbReference type="GO" id="GO:0000271">
    <property type="term" value="P:polysaccharide biosynthetic process"/>
    <property type="evidence" value="ECO:0007669"/>
    <property type="project" value="TreeGrafter"/>
</dbReference>